<name>A0A438KLI0_VITVI</name>
<evidence type="ECO:0000313" key="2">
    <source>
        <dbReference type="Proteomes" id="UP000288805"/>
    </source>
</evidence>
<dbReference type="AlphaFoldDB" id="A0A438KLI0"/>
<comment type="caution">
    <text evidence="1">The sequence shown here is derived from an EMBL/GenBank/DDBJ whole genome shotgun (WGS) entry which is preliminary data.</text>
</comment>
<evidence type="ECO:0000313" key="1">
    <source>
        <dbReference type="EMBL" id="RVX22068.1"/>
    </source>
</evidence>
<organism evidence="1 2">
    <name type="scientific">Vitis vinifera</name>
    <name type="common">Grape</name>
    <dbReference type="NCBI Taxonomy" id="29760"/>
    <lineage>
        <taxon>Eukaryota</taxon>
        <taxon>Viridiplantae</taxon>
        <taxon>Streptophyta</taxon>
        <taxon>Embryophyta</taxon>
        <taxon>Tracheophyta</taxon>
        <taxon>Spermatophyta</taxon>
        <taxon>Magnoliopsida</taxon>
        <taxon>eudicotyledons</taxon>
        <taxon>Gunneridae</taxon>
        <taxon>Pentapetalae</taxon>
        <taxon>rosids</taxon>
        <taxon>Vitales</taxon>
        <taxon>Vitaceae</taxon>
        <taxon>Viteae</taxon>
        <taxon>Vitis</taxon>
    </lineage>
</organism>
<sequence length="64" mass="7324">MEENELEEGGAFYYKEEDNASIDPEIALSYIFQLDYSIGFLKVQRWLLGYSLGTELVGLVAKKE</sequence>
<proteinExistence type="predicted"/>
<protein>
    <submittedName>
        <fullName evidence="1">Uncharacterized protein</fullName>
    </submittedName>
</protein>
<dbReference type="Proteomes" id="UP000288805">
    <property type="component" value="Unassembled WGS sequence"/>
</dbReference>
<reference evidence="1 2" key="1">
    <citation type="journal article" date="2018" name="PLoS Genet.">
        <title>Population sequencing reveals clonal diversity and ancestral inbreeding in the grapevine cultivar Chardonnay.</title>
        <authorList>
            <person name="Roach M.J."/>
            <person name="Johnson D.L."/>
            <person name="Bohlmann J."/>
            <person name="van Vuuren H.J."/>
            <person name="Jones S.J."/>
            <person name="Pretorius I.S."/>
            <person name="Schmidt S.A."/>
            <person name="Borneman A.R."/>
        </authorList>
    </citation>
    <scope>NUCLEOTIDE SEQUENCE [LARGE SCALE GENOMIC DNA]</scope>
    <source>
        <strain evidence="2">cv. Chardonnay</strain>
        <tissue evidence="1">Leaf</tissue>
    </source>
</reference>
<gene>
    <name evidence="1" type="ORF">CK203_001526</name>
</gene>
<accession>A0A438KLI0</accession>
<dbReference type="EMBL" id="QGNW01000004">
    <property type="protein sequence ID" value="RVX22068.1"/>
    <property type="molecule type" value="Genomic_DNA"/>
</dbReference>